<dbReference type="Pfam" id="PF09694">
    <property type="entry name" value="Gcw_chp"/>
    <property type="match status" value="1"/>
</dbReference>
<proteinExistence type="predicted"/>
<dbReference type="Gene3D" id="2.40.160.10">
    <property type="entry name" value="Porin"/>
    <property type="match status" value="1"/>
</dbReference>
<dbReference type="NCBIfam" id="TIGR02001">
    <property type="entry name" value="gcw_chp"/>
    <property type="match status" value="1"/>
</dbReference>
<evidence type="ECO:0008006" key="4">
    <source>
        <dbReference type="Google" id="ProtNLM"/>
    </source>
</evidence>
<keyword evidence="1" id="KW-0732">Signal</keyword>
<sequence length="255" mass="26030">MHPAGLCGRALLPALLLGGVTAAPAAADMTDPPPALDLSAGVTLASDFRLRGLSLSNRRASIGATIDASHISGLHAQLRAASLSGPAARGADALVELAAGYRTMAGPVELDLGARYFAFAGSTGTTDVIEPYAALGYDIGPVSLSASAHYAPRQRTLAAGTTGRERRADNLYLRAGLDLGVPGTPLTLAAHIGRDTGSGQLTLARRYTEWGLGLRHSLGPLTLALDYADSNAGLQLANGRRPGGAGLIARATLDF</sequence>
<evidence type="ECO:0000313" key="3">
    <source>
        <dbReference type="Proteomes" id="UP000464468"/>
    </source>
</evidence>
<feature type="chain" id="PRO_5031048249" description="Porin" evidence="1">
    <location>
        <begin position="26"/>
        <end position="255"/>
    </location>
</feature>
<reference evidence="2 3" key="1">
    <citation type="submission" date="2020-01" db="EMBL/GenBank/DDBJ databases">
        <title>Sphingomonas sp. C33 whole genome sequece.</title>
        <authorList>
            <person name="Park C."/>
        </authorList>
    </citation>
    <scope>NUCLEOTIDE SEQUENCE [LARGE SCALE GENOMIC DNA]</scope>
    <source>
        <strain evidence="2 3">C33</strain>
    </source>
</reference>
<evidence type="ECO:0000256" key="1">
    <source>
        <dbReference type="SAM" id="SignalP"/>
    </source>
</evidence>
<keyword evidence="3" id="KW-1185">Reference proteome</keyword>
<dbReference type="KEGG" id="schy:GVO57_01135"/>
<gene>
    <name evidence="2" type="ORF">GVO57_01135</name>
</gene>
<dbReference type="AlphaFoldDB" id="A0A7Z2NUH4"/>
<dbReference type="Proteomes" id="UP000464468">
    <property type="component" value="Chromosome"/>
</dbReference>
<organism evidence="2 3">
    <name type="scientific">Sphingomonas changnyeongensis</name>
    <dbReference type="NCBI Taxonomy" id="2698679"/>
    <lineage>
        <taxon>Bacteria</taxon>
        <taxon>Pseudomonadati</taxon>
        <taxon>Pseudomonadota</taxon>
        <taxon>Alphaproteobacteria</taxon>
        <taxon>Sphingomonadales</taxon>
        <taxon>Sphingomonadaceae</taxon>
        <taxon>Sphingomonas</taxon>
    </lineage>
</organism>
<feature type="signal peptide" evidence="1">
    <location>
        <begin position="1"/>
        <end position="25"/>
    </location>
</feature>
<dbReference type="RefSeq" id="WP_160591155.1">
    <property type="nucleotide sequence ID" value="NZ_CP047895.1"/>
</dbReference>
<accession>A0A7Z2NUH4</accession>
<dbReference type="InterPro" id="IPR023614">
    <property type="entry name" value="Porin_dom_sf"/>
</dbReference>
<dbReference type="InterPro" id="IPR010239">
    <property type="entry name" value="CHP02001"/>
</dbReference>
<name>A0A7Z2NUH4_9SPHN</name>
<dbReference type="EMBL" id="CP047895">
    <property type="protein sequence ID" value="QHL89681.1"/>
    <property type="molecule type" value="Genomic_DNA"/>
</dbReference>
<evidence type="ECO:0000313" key="2">
    <source>
        <dbReference type="EMBL" id="QHL89681.1"/>
    </source>
</evidence>
<dbReference type="SUPFAM" id="SSF56935">
    <property type="entry name" value="Porins"/>
    <property type="match status" value="1"/>
</dbReference>
<protein>
    <recommendedName>
        <fullName evidence="4">Porin</fullName>
    </recommendedName>
</protein>